<proteinExistence type="predicted"/>
<dbReference type="STRING" id="204669.Acid345_3611"/>
<evidence type="ECO:0000256" key="1">
    <source>
        <dbReference type="SAM" id="Phobius"/>
    </source>
</evidence>
<keyword evidence="1" id="KW-0812">Transmembrane</keyword>
<feature type="transmembrane region" description="Helical" evidence="1">
    <location>
        <begin position="49"/>
        <end position="66"/>
    </location>
</feature>
<feature type="transmembrane region" description="Helical" evidence="1">
    <location>
        <begin position="22"/>
        <end position="42"/>
    </location>
</feature>
<keyword evidence="1" id="KW-1133">Transmembrane helix</keyword>
<sequence length="113" mass="12983">MNPMNTDIPLAPYEVVARGKRIVTLPVMLIMFGTWGAAWLLANKLKQNWILLASVLLGPGLAWVWWSWMVPRWRRWAATTGADMEEVEILAVNSGLIWPKGHVLEKTEFRKRD</sequence>
<dbReference type="AlphaFoldDB" id="Q1IKI8"/>
<gene>
    <name evidence="2" type="ordered locus">Acid345_3611</name>
</gene>
<accession>Q1IKI8</accession>
<evidence type="ECO:0000313" key="2">
    <source>
        <dbReference type="EMBL" id="ABF42612.1"/>
    </source>
</evidence>
<organism evidence="2 3">
    <name type="scientific">Koribacter versatilis (strain Ellin345)</name>
    <dbReference type="NCBI Taxonomy" id="204669"/>
    <lineage>
        <taxon>Bacteria</taxon>
        <taxon>Pseudomonadati</taxon>
        <taxon>Acidobacteriota</taxon>
        <taxon>Terriglobia</taxon>
        <taxon>Terriglobales</taxon>
        <taxon>Candidatus Korobacteraceae</taxon>
        <taxon>Candidatus Korobacter</taxon>
    </lineage>
</organism>
<dbReference type="Proteomes" id="UP000002432">
    <property type="component" value="Chromosome"/>
</dbReference>
<dbReference type="HOGENOM" id="CLU_2130189_0_0_0"/>
<keyword evidence="3" id="KW-1185">Reference proteome</keyword>
<name>Q1IKI8_KORVE</name>
<dbReference type="EnsemblBacteria" id="ABF42612">
    <property type="protein sequence ID" value="ABF42612"/>
    <property type="gene ID" value="Acid345_3611"/>
</dbReference>
<keyword evidence="1" id="KW-0472">Membrane</keyword>
<dbReference type="KEGG" id="aba:Acid345_3611"/>
<reference evidence="2 3" key="1">
    <citation type="journal article" date="2009" name="Appl. Environ. Microbiol.">
        <title>Three genomes from the phylum Acidobacteria provide insight into the lifestyles of these microorganisms in soils.</title>
        <authorList>
            <person name="Ward N.L."/>
            <person name="Challacombe J.F."/>
            <person name="Janssen P.H."/>
            <person name="Henrissat B."/>
            <person name="Coutinho P.M."/>
            <person name="Wu M."/>
            <person name="Xie G."/>
            <person name="Haft D.H."/>
            <person name="Sait M."/>
            <person name="Badger J."/>
            <person name="Barabote R.D."/>
            <person name="Bradley B."/>
            <person name="Brettin T.S."/>
            <person name="Brinkac L.M."/>
            <person name="Bruce D."/>
            <person name="Creasy T."/>
            <person name="Daugherty S.C."/>
            <person name="Davidsen T.M."/>
            <person name="DeBoy R.T."/>
            <person name="Detter J.C."/>
            <person name="Dodson R.J."/>
            <person name="Durkin A.S."/>
            <person name="Ganapathy A."/>
            <person name="Gwinn-Giglio M."/>
            <person name="Han C.S."/>
            <person name="Khouri H."/>
            <person name="Kiss H."/>
            <person name="Kothari S.P."/>
            <person name="Madupu R."/>
            <person name="Nelson K.E."/>
            <person name="Nelson W.C."/>
            <person name="Paulsen I."/>
            <person name="Penn K."/>
            <person name="Ren Q."/>
            <person name="Rosovitz M.J."/>
            <person name="Selengut J.D."/>
            <person name="Shrivastava S."/>
            <person name="Sullivan S.A."/>
            <person name="Tapia R."/>
            <person name="Thompson L.S."/>
            <person name="Watkins K.L."/>
            <person name="Yang Q."/>
            <person name="Yu C."/>
            <person name="Zafar N."/>
            <person name="Zhou L."/>
            <person name="Kuske C.R."/>
        </authorList>
    </citation>
    <scope>NUCLEOTIDE SEQUENCE [LARGE SCALE GENOMIC DNA]</scope>
    <source>
        <strain evidence="2 3">Ellin345</strain>
    </source>
</reference>
<evidence type="ECO:0000313" key="3">
    <source>
        <dbReference type="Proteomes" id="UP000002432"/>
    </source>
</evidence>
<protein>
    <submittedName>
        <fullName evidence="2">Uncharacterized protein</fullName>
    </submittedName>
</protein>
<dbReference type="EMBL" id="CP000360">
    <property type="protein sequence ID" value="ABF42612.1"/>
    <property type="molecule type" value="Genomic_DNA"/>
</dbReference>